<evidence type="ECO:0000313" key="2">
    <source>
        <dbReference type="EMBL" id="MBR7829377.1"/>
    </source>
</evidence>
<dbReference type="EMBL" id="JAGSOH010000083">
    <property type="protein sequence ID" value="MBR7829377.1"/>
    <property type="molecule type" value="Genomic_DNA"/>
</dbReference>
<dbReference type="AlphaFoldDB" id="A0A941IKW7"/>
<dbReference type="Proteomes" id="UP000676325">
    <property type="component" value="Unassembled WGS sequence"/>
</dbReference>
<evidence type="ECO:0000256" key="1">
    <source>
        <dbReference type="SAM" id="MobiDB-lite"/>
    </source>
</evidence>
<dbReference type="RefSeq" id="WP_212520511.1">
    <property type="nucleotide sequence ID" value="NZ_JAGSOH010000083.1"/>
</dbReference>
<comment type="caution">
    <text evidence="2">The sequence shown here is derived from an EMBL/GenBank/DDBJ whole genome shotgun (WGS) entry which is preliminary data.</text>
</comment>
<protein>
    <submittedName>
        <fullName evidence="2">Uncharacterized protein</fullName>
    </submittedName>
</protein>
<keyword evidence="3" id="KW-1185">Reference proteome</keyword>
<feature type="region of interest" description="Disordered" evidence="1">
    <location>
        <begin position="32"/>
        <end position="75"/>
    </location>
</feature>
<organism evidence="2 3">
    <name type="scientific">Actinospica acidithermotolerans</name>
    <dbReference type="NCBI Taxonomy" id="2828514"/>
    <lineage>
        <taxon>Bacteria</taxon>
        <taxon>Bacillati</taxon>
        <taxon>Actinomycetota</taxon>
        <taxon>Actinomycetes</taxon>
        <taxon>Catenulisporales</taxon>
        <taxon>Actinospicaceae</taxon>
        <taxon>Actinospica</taxon>
    </lineage>
</organism>
<accession>A0A941IKW7</accession>
<gene>
    <name evidence="2" type="ORF">KDK95_23930</name>
</gene>
<sequence length="75" mass="8339">MPPGSDRVLVRNTPLYDALVDEYRLALRTLPGDRTGEDGYQPRSISIPAPYNPNSRHRGANGDGAATTQLQRIRY</sequence>
<feature type="compositionally biased region" description="Polar residues" evidence="1">
    <location>
        <begin position="66"/>
        <end position="75"/>
    </location>
</feature>
<reference evidence="2" key="1">
    <citation type="submission" date="2021-04" db="EMBL/GenBank/DDBJ databases">
        <title>Genome based classification of Actinospica acidithermotolerans sp. nov., an actinobacterium isolated from an Indonesian hot spring.</title>
        <authorList>
            <person name="Kusuma A.B."/>
            <person name="Putra K.E."/>
            <person name="Nafisah S."/>
            <person name="Loh J."/>
            <person name="Nouioui I."/>
            <person name="Goodfellow M."/>
        </authorList>
    </citation>
    <scope>NUCLEOTIDE SEQUENCE</scope>
    <source>
        <strain evidence="2">MGRD01-02</strain>
    </source>
</reference>
<name>A0A941IKW7_9ACTN</name>
<evidence type="ECO:0000313" key="3">
    <source>
        <dbReference type="Proteomes" id="UP000676325"/>
    </source>
</evidence>
<proteinExistence type="predicted"/>